<evidence type="ECO:0000256" key="2">
    <source>
        <dbReference type="ARBA" id="ARBA00006143"/>
    </source>
</evidence>
<dbReference type="InterPro" id="IPR003834">
    <property type="entry name" value="Cyt_c_assmbl_TM_dom"/>
</dbReference>
<dbReference type="InterPro" id="IPR051790">
    <property type="entry name" value="Cytochrome_c-biogenesis_DsbD"/>
</dbReference>
<dbReference type="STRING" id="100225.SAMN05421595_0023"/>
<dbReference type="EMBL" id="BAGZ01000017">
    <property type="protein sequence ID" value="GAB78812.1"/>
    <property type="molecule type" value="Genomic_DNA"/>
</dbReference>
<gene>
    <name evidence="8" type="primary">ccdA</name>
    <name evidence="8" type="ORF">AUCHE_17_00220</name>
</gene>
<evidence type="ECO:0000256" key="5">
    <source>
        <dbReference type="ARBA" id="ARBA00023136"/>
    </source>
</evidence>
<organism evidence="8 9">
    <name type="scientific">Austwickia chelonae NBRC 105200</name>
    <dbReference type="NCBI Taxonomy" id="1184607"/>
    <lineage>
        <taxon>Bacteria</taxon>
        <taxon>Bacillati</taxon>
        <taxon>Actinomycetota</taxon>
        <taxon>Actinomycetes</taxon>
        <taxon>Micrococcales</taxon>
        <taxon>Dermatophilaceae</taxon>
        <taxon>Austwickia</taxon>
    </lineage>
</organism>
<feature type="transmembrane region" description="Helical" evidence="6">
    <location>
        <begin position="200"/>
        <end position="222"/>
    </location>
</feature>
<feature type="transmembrane region" description="Helical" evidence="6">
    <location>
        <begin position="82"/>
        <end position="108"/>
    </location>
</feature>
<dbReference type="eggNOG" id="COG0785">
    <property type="taxonomic scope" value="Bacteria"/>
</dbReference>
<evidence type="ECO:0000259" key="7">
    <source>
        <dbReference type="Pfam" id="PF02683"/>
    </source>
</evidence>
<reference evidence="8 9" key="1">
    <citation type="submission" date="2012-08" db="EMBL/GenBank/DDBJ databases">
        <title>Whole genome shotgun sequence of Austwickia chelonae NBRC 105200.</title>
        <authorList>
            <person name="Yoshida I."/>
            <person name="Hosoyama A."/>
            <person name="Tsuchikane K."/>
            <person name="Katsumata H."/>
            <person name="Ando Y."/>
            <person name="Ohji S."/>
            <person name="Hamada M."/>
            <person name="Tamura T."/>
            <person name="Yamazoe A."/>
            <person name="Yamazaki S."/>
            <person name="Fujita N."/>
        </authorList>
    </citation>
    <scope>NUCLEOTIDE SEQUENCE [LARGE SCALE GENOMIC DNA]</scope>
    <source>
        <strain evidence="8 9">NBRC 105200</strain>
    </source>
</reference>
<keyword evidence="4 6" id="KW-1133">Transmembrane helix</keyword>
<feature type="transmembrane region" description="Helical" evidence="6">
    <location>
        <begin position="165"/>
        <end position="188"/>
    </location>
</feature>
<dbReference type="PANTHER" id="PTHR31272:SF4">
    <property type="entry name" value="CYTOCHROME C-TYPE BIOGENESIS PROTEIN HI_1454-RELATED"/>
    <property type="match status" value="1"/>
</dbReference>
<dbReference type="AlphaFoldDB" id="K6WAE6"/>
<evidence type="ECO:0000313" key="9">
    <source>
        <dbReference type="Proteomes" id="UP000008495"/>
    </source>
</evidence>
<dbReference type="RefSeq" id="WP_006503569.1">
    <property type="nucleotide sequence ID" value="NZ_BAGZ01000017.1"/>
</dbReference>
<dbReference type="PANTHER" id="PTHR31272">
    <property type="entry name" value="CYTOCHROME C-TYPE BIOGENESIS PROTEIN HI_1454-RELATED"/>
    <property type="match status" value="1"/>
</dbReference>
<dbReference type="GO" id="GO:0016020">
    <property type="term" value="C:membrane"/>
    <property type="evidence" value="ECO:0007669"/>
    <property type="project" value="UniProtKB-SubCell"/>
</dbReference>
<evidence type="ECO:0000256" key="3">
    <source>
        <dbReference type="ARBA" id="ARBA00022692"/>
    </source>
</evidence>
<keyword evidence="9" id="KW-1185">Reference proteome</keyword>
<evidence type="ECO:0000256" key="4">
    <source>
        <dbReference type="ARBA" id="ARBA00022989"/>
    </source>
</evidence>
<keyword evidence="5 6" id="KW-0472">Membrane</keyword>
<name>K6WAE6_9MICO</name>
<evidence type="ECO:0000256" key="1">
    <source>
        <dbReference type="ARBA" id="ARBA00004141"/>
    </source>
</evidence>
<protein>
    <submittedName>
        <fullName evidence="8">Cytochrome c-type biogenesis protein CcdA</fullName>
    </submittedName>
</protein>
<comment type="subcellular location">
    <subcellularLocation>
        <location evidence="1">Membrane</location>
        <topology evidence="1">Multi-pass membrane protein</topology>
    </subcellularLocation>
</comment>
<dbReference type="OrthoDB" id="9803065at2"/>
<dbReference type="Pfam" id="PF02683">
    <property type="entry name" value="DsbD_TM"/>
    <property type="match status" value="1"/>
</dbReference>
<evidence type="ECO:0000256" key="6">
    <source>
        <dbReference type="SAM" id="Phobius"/>
    </source>
</evidence>
<feature type="transmembrane region" description="Helical" evidence="6">
    <location>
        <begin position="129"/>
        <end position="153"/>
    </location>
</feature>
<evidence type="ECO:0000313" key="8">
    <source>
        <dbReference type="EMBL" id="GAB78812.1"/>
    </source>
</evidence>
<accession>K6WAE6</accession>
<keyword evidence="3 6" id="KW-0812">Transmembrane</keyword>
<dbReference type="GO" id="GO:0017004">
    <property type="term" value="P:cytochrome complex assembly"/>
    <property type="evidence" value="ECO:0007669"/>
    <property type="project" value="InterPro"/>
</dbReference>
<comment type="caution">
    <text evidence="8">The sequence shown here is derived from an EMBL/GenBank/DDBJ whole genome shotgun (WGS) entry which is preliminary data.</text>
</comment>
<sequence>MTGVTLPLAVLAGIVSFVSPCFLPIVPVYVGYMVGGQDGQPTSRRATLLQACAFVGGFSAVFITLWASIGLVGYALSDYRDLLRIAGGAVLIVMGLHVAGLIELSVLYRTTRPIGAPGAGGRPTLRRSGLLGLAFGAGWTPCIGPILGGVIGLASVSSTVGEGALLLVAYCLGLGLPFVLVAMGADALHRRMTALRRHTTAIALTSGAFLIVTGFLMVTNLFSRMSGSVPTFGL</sequence>
<feature type="domain" description="Cytochrome C biogenesis protein transmembrane" evidence="7">
    <location>
        <begin position="5"/>
        <end position="200"/>
    </location>
</feature>
<proteinExistence type="inferred from homology"/>
<comment type="similarity">
    <text evidence="2">Belongs to the DsbD family.</text>
</comment>
<dbReference type="Proteomes" id="UP000008495">
    <property type="component" value="Unassembled WGS sequence"/>
</dbReference>
<feature type="transmembrane region" description="Helical" evidence="6">
    <location>
        <begin position="6"/>
        <end position="30"/>
    </location>
</feature>
<feature type="transmembrane region" description="Helical" evidence="6">
    <location>
        <begin position="51"/>
        <end position="76"/>
    </location>
</feature>